<keyword evidence="1" id="KW-0812">Transmembrane</keyword>
<dbReference type="HOGENOM" id="CLU_3059925_0_0_4"/>
<organism evidence="2 3">
    <name type="scientific">Chromobacterium violaceum (strain ATCC 12472 / DSM 30191 / JCM 1249 / CCUG 213 / NBRC 12614 / NCIMB 9131 / NCTC 9757 / MK)</name>
    <dbReference type="NCBI Taxonomy" id="243365"/>
    <lineage>
        <taxon>Bacteria</taxon>
        <taxon>Pseudomonadati</taxon>
        <taxon>Pseudomonadota</taxon>
        <taxon>Betaproteobacteria</taxon>
        <taxon>Neisseriales</taxon>
        <taxon>Chromobacteriaceae</taxon>
        <taxon>Chromobacterium</taxon>
    </lineage>
</organism>
<gene>
    <name evidence="2" type="ordered locus">CV_0026</name>
</gene>
<accession>Q7P235</accession>
<protein>
    <submittedName>
        <fullName evidence="2">Uncharacterized protein</fullName>
    </submittedName>
</protein>
<keyword evidence="1" id="KW-0472">Membrane</keyword>
<dbReference type="EMBL" id="AE016825">
    <property type="protein sequence ID" value="AAQ57706.1"/>
    <property type="molecule type" value="Genomic_DNA"/>
</dbReference>
<keyword evidence="3" id="KW-1185">Reference proteome</keyword>
<feature type="transmembrane region" description="Helical" evidence="1">
    <location>
        <begin position="12"/>
        <end position="32"/>
    </location>
</feature>
<proteinExistence type="predicted"/>
<evidence type="ECO:0000313" key="3">
    <source>
        <dbReference type="Proteomes" id="UP000001424"/>
    </source>
</evidence>
<keyword evidence="1" id="KW-1133">Transmembrane helix</keyword>
<evidence type="ECO:0000256" key="1">
    <source>
        <dbReference type="SAM" id="Phobius"/>
    </source>
</evidence>
<evidence type="ECO:0000313" key="2">
    <source>
        <dbReference type="EMBL" id="AAQ57706.1"/>
    </source>
</evidence>
<dbReference type="KEGG" id="cvi:CV_0026"/>
<dbReference type="Proteomes" id="UP000001424">
    <property type="component" value="Chromosome"/>
</dbReference>
<sequence>MTCQYFNPAQNSFPFSIGILITLTLLLPHSSLENGRSMSKMLSFSIQRQIGID</sequence>
<dbReference type="STRING" id="243365.CV_0026"/>
<dbReference type="AlphaFoldDB" id="Q7P235"/>
<name>Q7P235_CHRVO</name>
<reference evidence="2 3" key="1">
    <citation type="journal article" date="2003" name="Proc. Natl. Acad. Sci. U.S.A.">
        <title>The complete genome sequence of Chromobacterium violaceum reveals remarkable and exploitable bacterial adaptability.</title>
        <authorList>
            <person name="Vasconcelos A.T.R."/>
            <person name="de Almeida D.F."/>
            <person name="Almeida F.C."/>
            <person name="de Almeida L.G.P."/>
            <person name="de Almeida R."/>
            <person name="Goncalves J.A.A."/>
            <person name="Andrade E.M."/>
            <person name="Antonio R.V."/>
            <person name="Araripe J."/>
            <person name="de Araujo M.F.F."/>
            <person name="Filho S.A."/>
            <person name="Azevedo V."/>
            <person name="Batista A.J."/>
            <person name="Bataus L.A.M."/>
            <person name="Batista J.S."/>
            <person name="Belo A."/>
            <person name="vander Berg C."/>
            <person name="Blamey J."/>
            <person name="Bogo M."/>
            <person name="Bonato S."/>
            <person name="Bordignon J."/>
            <person name="Brito C.A."/>
            <person name="Brocchi M."/>
            <person name="Burity H.A."/>
            <person name="Camargo A.A."/>
            <person name="Cardoso D.D.P."/>
            <person name="Carneiro N.P."/>
            <person name="Carraro D.M."/>
            <person name="Carvalho C.M.B."/>
            <person name="Cascardo J.C.M."/>
            <person name="Cavada B.S."/>
            <person name="Chueire L.M.O."/>
            <person name="Pasa T.B.C."/>
            <person name="Duran N."/>
            <person name="Fagundes N."/>
            <person name="Falcao C.L."/>
            <person name="Fantinatti F."/>
            <person name="Farias I.P."/>
            <person name="Felipe M.S.S."/>
            <person name="Ferrari L.P."/>
            <person name="Ferro J.A."/>
            <person name="Ferro M.I.T."/>
            <person name="Franco G.R."/>
            <person name="Freitas N.S.A."/>
            <person name="Furlan L.R."/>
            <person name="Gazzinelli R.T."/>
            <person name="Gomes E.A."/>
            <person name="Goncalves P.R."/>
            <person name="Grangeiro T.B."/>
            <person name="Grattapaglia D."/>
            <person name="Grisard E.C."/>
            <person name="Guimaraes C.T."/>
            <person name="Hanna E.S."/>
            <person name="Hungria M."/>
            <person name="Jardim S.N."/>
            <person name="Laurino J."/>
            <person name="Leoi L.C.T."/>
            <person name="Fassarella L."/>
            <person name="Lima A."/>
            <person name="Loureiro M.F."/>
            <person name="Lyra M.C.P."/>
            <person name="Macedo M."/>
            <person name="Madeira H.M.F."/>
            <person name="Manfio G.P."/>
            <person name="Maranhao A.Q."/>
            <person name="Martins W.S."/>
            <person name="di Mauro S.M.Z."/>
            <person name="de Medeiros S.R.B."/>
            <person name="Meissner R.D.V."/>
            <person name="Menck C.F.M."/>
            <person name="Moreira M.A.M."/>
            <person name="Nascimento F.F."/>
            <person name="Nicolas M.F."/>
            <person name="Oliveira J.G."/>
            <person name="Oliveira S.C."/>
            <person name="Paixao R.F.C."/>
            <person name="Parente J.A."/>
            <person name="Pedrosa F.O."/>
            <person name="Pena S.J.D."/>
            <person name="Perreira J.O."/>
            <person name="Perreira M."/>
            <person name="Pinto L.S.R.C."/>
            <person name="Pinto L.S."/>
            <person name="Porto J.I.R."/>
            <person name="Potrich D.P."/>
            <person name="Neto C.E.R."/>
            <person name="Reis A.M.M."/>
            <person name="Rigo L.U."/>
            <person name="Rondinelli E."/>
            <person name="dos Santos E.B.P."/>
            <person name="Santos F.R."/>
            <person name="Schneider M.P.C."/>
            <person name="Seuanez H.N."/>
            <person name="Silva A.M.R."/>
            <person name="da Silva A.L.C."/>
            <person name="Silva D.W."/>
            <person name="Silva R."/>
            <person name="Simoes I.C."/>
            <person name="Simon D."/>
            <person name="Soares C.M.A."/>
            <person name="Soares R.B.A."/>
            <person name="Souza E.M."/>
            <person name="Souza K.R.L."/>
            <person name="Souza R.C."/>
            <person name="Steffens M.B.R."/>
            <person name="Steindel M."/>
            <person name="Teixeira S.R."/>
            <person name="Urmenyi T."/>
            <person name="Vettore A."/>
            <person name="Wassem R."/>
            <person name="Zaha A."/>
            <person name="Simpson A.J.G."/>
        </authorList>
    </citation>
    <scope>NUCLEOTIDE SEQUENCE [LARGE SCALE GENOMIC DNA]</scope>
    <source>
        <strain evidence="3">ATCC 12472 / DSM 30191 / JCM 1249 / NBRC 12614 / NCIMB 9131 / NCTC 9757</strain>
    </source>
</reference>